<dbReference type="GO" id="GO:0003700">
    <property type="term" value="F:DNA-binding transcription factor activity"/>
    <property type="evidence" value="ECO:0007669"/>
    <property type="project" value="InterPro"/>
</dbReference>
<dbReference type="Pfam" id="PF12833">
    <property type="entry name" value="HTH_18"/>
    <property type="match status" value="1"/>
</dbReference>
<dbReference type="InterPro" id="IPR018060">
    <property type="entry name" value="HTH_AraC"/>
</dbReference>
<evidence type="ECO:0000256" key="2">
    <source>
        <dbReference type="ARBA" id="ARBA00023125"/>
    </source>
</evidence>
<keyword evidence="3" id="KW-0804">Transcription</keyword>
<reference evidence="5 6" key="1">
    <citation type="journal article" date="2007" name="Int. J. Syst. Evol. Microbiol.">
        <title>Paenibacillus ginsengarvi sp. nov., isolated from soil from ginseng cultivation.</title>
        <authorList>
            <person name="Yoon M.H."/>
            <person name="Ten L.N."/>
            <person name="Im W.T."/>
        </authorList>
    </citation>
    <scope>NUCLEOTIDE SEQUENCE [LARGE SCALE GENOMIC DNA]</scope>
    <source>
        <strain evidence="5 6">KCTC 13059</strain>
    </source>
</reference>
<dbReference type="InterPro" id="IPR009057">
    <property type="entry name" value="Homeodomain-like_sf"/>
</dbReference>
<comment type="caution">
    <text evidence="5">The sequence shown here is derived from an EMBL/GenBank/DDBJ whole genome shotgun (WGS) entry which is preliminary data.</text>
</comment>
<organism evidence="5 6">
    <name type="scientific">Paenibacillus ginsengarvi</name>
    <dbReference type="NCBI Taxonomy" id="400777"/>
    <lineage>
        <taxon>Bacteria</taxon>
        <taxon>Bacillati</taxon>
        <taxon>Bacillota</taxon>
        <taxon>Bacilli</taxon>
        <taxon>Bacillales</taxon>
        <taxon>Paenibacillaceae</taxon>
        <taxon>Paenibacillus</taxon>
    </lineage>
</organism>
<dbReference type="PANTHER" id="PTHR43280">
    <property type="entry name" value="ARAC-FAMILY TRANSCRIPTIONAL REGULATOR"/>
    <property type="match status" value="1"/>
</dbReference>
<dbReference type="RefSeq" id="WP_120745929.1">
    <property type="nucleotide sequence ID" value="NZ_RBAH01000002.1"/>
</dbReference>
<dbReference type="SUPFAM" id="SSF46689">
    <property type="entry name" value="Homeodomain-like"/>
    <property type="match status" value="2"/>
</dbReference>
<dbReference type="AlphaFoldDB" id="A0A3B0CNC3"/>
<dbReference type="GO" id="GO:0043565">
    <property type="term" value="F:sequence-specific DNA binding"/>
    <property type="evidence" value="ECO:0007669"/>
    <property type="project" value="InterPro"/>
</dbReference>
<evidence type="ECO:0000313" key="6">
    <source>
        <dbReference type="Proteomes" id="UP000282311"/>
    </source>
</evidence>
<keyword evidence="6" id="KW-1185">Reference proteome</keyword>
<evidence type="ECO:0000256" key="3">
    <source>
        <dbReference type="ARBA" id="ARBA00023163"/>
    </source>
</evidence>
<feature type="domain" description="HTH araC/xylS-type" evidence="4">
    <location>
        <begin position="174"/>
        <end position="272"/>
    </location>
</feature>
<evidence type="ECO:0000259" key="4">
    <source>
        <dbReference type="PROSITE" id="PS01124"/>
    </source>
</evidence>
<sequence length="275" mass="32365">MEHARIDNYVPRLFYSMYWRRKDRFLYYEDLCQPWTIFAVEDGSFYYEFGDQKGIATFGDWVVCPAQTVLRRVVIQPLTFYVLRLRWTDLDGREAGLHAETPLIAGKISFQNTQRLSSNFSMMREAEKRSERHRIMIHNHYVQDMWYLYGKEYRTMHGLSSGEAGSSAADPVMVQAAAMLQQRAFEPFELREIASALQLSPARFTQKFKQQFSVTPNEYLVAYRLKRAKSLLLETNLTMNQIAECIGYQDGYYVSKLFRKYFNVTPSMYRSTHSV</sequence>
<keyword evidence="1" id="KW-0805">Transcription regulation</keyword>
<dbReference type="SMART" id="SM00342">
    <property type="entry name" value="HTH_ARAC"/>
    <property type="match status" value="1"/>
</dbReference>
<evidence type="ECO:0000256" key="1">
    <source>
        <dbReference type="ARBA" id="ARBA00023015"/>
    </source>
</evidence>
<protein>
    <submittedName>
        <fullName evidence="5">AraC family transcriptional regulator</fullName>
    </submittedName>
</protein>
<dbReference type="Proteomes" id="UP000282311">
    <property type="component" value="Unassembled WGS sequence"/>
</dbReference>
<dbReference type="PANTHER" id="PTHR43280:SF2">
    <property type="entry name" value="HTH-TYPE TRANSCRIPTIONAL REGULATOR EXSA"/>
    <property type="match status" value="1"/>
</dbReference>
<proteinExistence type="predicted"/>
<dbReference type="Gene3D" id="1.10.10.60">
    <property type="entry name" value="Homeodomain-like"/>
    <property type="match status" value="2"/>
</dbReference>
<dbReference type="PROSITE" id="PS01124">
    <property type="entry name" value="HTH_ARAC_FAMILY_2"/>
    <property type="match status" value="1"/>
</dbReference>
<gene>
    <name evidence="5" type="ORF">D7M11_04300</name>
</gene>
<accession>A0A3B0CNC3</accession>
<dbReference type="OrthoDB" id="2636626at2"/>
<dbReference type="EMBL" id="RBAH01000002">
    <property type="protein sequence ID" value="RKN86238.1"/>
    <property type="molecule type" value="Genomic_DNA"/>
</dbReference>
<evidence type="ECO:0000313" key="5">
    <source>
        <dbReference type="EMBL" id="RKN86238.1"/>
    </source>
</evidence>
<name>A0A3B0CNC3_9BACL</name>
<keyword evidence="2" id="KW-0238">DNA-binding</keyword>